<organism evidence="6 7">
    <name type="scientific">Paraburkholderia solitsugae</name>
    <dbReference type="NCBI Taxonomy" id="2675748"/>
    <lineage>
        <taxon>Bacteria</taxon>
        <taxon>Pseudomonadati</taxon>
        <taxon>Pseudomonadota</taxon>
        <taxon>Betaproteobacteria</taxon>
        <taxon>Burkholderiales</taxon>
        <taxon>Burkholderiaceae</taxon>
        <taxon>Paraburkholderia</taxon>
    </lineage>
</organism>
<dbReference type="CDD" id="cd08422">
    <property type="entry name" value="PBP2_CrgA_like"/>
    <property type="match status" value="1"/>
</dbReference>
<comment type="similarity">
    <text evidence="1">Belongs to the LysR transcriptional regulatory family.</text>
</comment>
<dbReference type="Pfam" id="PF03466">
    <property type="entry name" value="LysR_substrate"/>
    <property type="match status" value="1"/>
</dbReference>
<keyword evidence="2" id="KW-0805">Transcription regulation</keyword>
<dbReference type="Gene3D" id="3.40.190.290">
    <property type="match status" value="1"/>
</dbReference>
<evidence type="ECO:0000313" key="6">
    <source>
        <dbReference type="EMBL" id="NPT41516.1"/>
    </source>
</evidence>
<keyword evidence="4" id="KW-0804">Transcription</keyword>
<dbReference type="Pfam" id="PF00126">
    <property type="entry name" value="HTH_1"/>
    <property type="match status" value="1"/>
</dbReference>
<reference evidence="6 7" key="1">
    <citation type="submission" date="2019-11" db="EMBL/GenBank/DDBJ databases">
        <title>Metabolism of dissolved organic matter in forest soils.</title>
        <authorList>
            <person name="Cyle K.T."/>
            <person name="Wilhelm R.C."/>
            <person name="Martinez C.E."/>
        </authorList>
    </citation>
    <scope>NUCLEOTIDE SEQUENCE [LARGE SCALE GENOMIC DNA]</scope>
    <source>
        <strain evidence="6 7">1N</strain>
    </source>
</reference>
<evidence type="ECO:0000313" key="7">
    <source>
        <dbReference type="Proteomes" id="UP000652198"/>
    </source>
</evidence>
<comment type="caution">
    <text evidence="6">The sequence shown here is derived from an EMBL/GenBank/DDBJ whole genome shotgun (WGS) entry which is preliminary data.</text>
</comment>
<dbReference type="RefSeq" id="WP_172310069.1">
    <property type="nucleotide sequence ID" value="NZ_WOEY01000035.1"/>
</dbReference>
<dbReference type="Gene3D" id="1.10.10.10">
    <property type="entry name" value="Winged helix-like DNA-binding domain superfamily/Winged helix DNA-binding domain"/>
    <property type="match status" value="1"/>
</dbReference>
<evidence type="ECO:0000256" key="2">
    <source>
        <dbReference type="ARBA" id="ARBA00023015"/>
    </source>
</evidence>
<dbReference type="PROSITE" id="PS50931">
    <property type="entry name" value="HTH_LYSR"/>
    <property type="match status" value="1"/>
</dbReference>
<dbReference type="PANTHER" id="PTHR30537">
    <property type="entry name" value="HTH-TYPE TRANSCRIPTIONAL REGULATOR"/>
    <property type="match status" value="1"/>
</dbReference>
<dbReference type="SUPFAM" id="SSF46785">
    <property type="entry name" value="Winged helix' DNA-binding domain"/>
    <property type="match status" value="1"/>
</dbReference>
<keyword evidence="3" id="KW-0238">DNA-binding</keyword>
<gene>
    <name evidence="6" type="ORF">GNZ12_09325</name>
</gene>
<evidence type="ECO:0000256" key="4">
    <source>
        <dbReference type="ARBA" id="ARBA00023163"/>
    </source>
</evidence>
<feature type="domain" description="HTH lysR-type" evidence="5">
    <location>
        <begin position="2"/>
        <end position="59"/>
    </location>
</feature>
<accession>A0ABX2BNN0</accession>
<dbReference type="InterPro" id="IPR000847">
    <property type="entry name" value="LysR_HTH_N"/>
</dbReference>
<sequence length="295" mass="32301">MINFNRLVSFVAIINAGSFTRAAQTLGITKAMVSADLKRLEAELGVSLVVRTTRRLALTEVGARFHSDCVRLIGEADAAVQQARAGQDALTGTLRVTSTAEYGLRYVVPAIAEFSRIHPALRIEYSTSQHHADLIAERFDLAIRLGVLRDSTLRAVPIQRFCALPVATPAYLAAREAVVTPRDLAVLDWVGHAGFTAPLSWTESRSGKTTQTPHFKGTLEADTAVAVQTLVLAGCGAAILPDWLVADDLRERRLIQLVPDYSLPQQGVYAVFPDAIHVPAKVRRFVDFMREFQAR</sequence>
<dbReference type="Proteomes" id="UP000652198">
    <property type="component" value="Unassembled WGS sequence"/>
</dbReference>
<dbReference type="InterPro" id="IPR036388">
    <property type="entry name" value="WH-like_DNA-bd_sf"/>
</dbReference>
<name>A0ABX2BNN0_9BURK</name>
<protein>
    <submittedName>
        <fullName evidence="6">LysR family transcriptional regulator</fullName>
    </submittedName>
</protein>
<dbReference type="SUPFAM" id="SSF53850">
    <property type="entry name" value="Periplasmic binding protein-like II"/>
    <property type="match status" value="1"/>
</dbReference>
<dbReference type="InterPro" id="IPR036390">
    <property type="entry name" value="WH_DNA-bd_sf"/>
</dbReference>
<proteinExistence type="inferred from homology"/>
<dbReference type="PANTHER" id="PTHR30537:SF66">
    <property type="entry name" value="IRON-REGULATED VIRULENCE REGULATORY PROTEIN IRGB"/>
    <property type="match status" value="1"/>
</dbReference>
<dbReference type="InterPro" id="IPR058163">
    <property type="entry name" value="LysR-type_TF_proteobact-type"/>
</dbReference>
<dbReference type="PRINTS" id="PR00039">
    <property type="entry name" value="HTHLYSR"/>
</dbReference>
<evidence type="ECO:0000256" key="1">
    <source>
        <dbReference type="ARBA" id="ARBA00009437"/>
    </source>
</evidence>
<evidence type="ECO:0000259" key="5">
    <source>
        <dbReference type="PROSITE" id="PS50931"/>
    </source>
</evidence>
<keyword evidence="7" id="KW-1185">Reference proteome</keyword>
<dbReference type="EMBL" id="WOEY01000035">
    <property type="protein sequence ID" value="NPT41516.1"/>
    <property type="molecule type" value="Genomic_DNA"/>
</dbReference>
<dbReference type="InterPro" id="IPR005119">
    <property type="entry name" value="LysR_subst-bd"/>
</dbReference>
<evidence type="ECO:0000256" key="3">
    <source>
        <dbReference type="ARBA" id="ARBA00023125"/>
    </source>
</evidence>